<name>A0A2M4B3V5_9DIPT</name>
<organism evidence="2">
    <name type="scientific">Anopheles triannulatus</name>
    <dbReference type="NCBI Taxonomy" id="58253"/>
    <lineage>
        <taxon>Eukaryota</taxon>
        <taxon>Metazoa</taxon>
        <taxon>Ecdysozoa</taxon>
        <taxon>Arthropoda</taxon>
        <taxon>Hexapoda</taxon>
        <taxon>Insecta</taxon>
        <taxon>Pterygota</taxon>
        <taxon>Neoptera</taxon>
        <taxon>Endopterygota</taxon>
        <taxon>Diptera</taxon>
        <taxon>Nematocera</taxon>
        <taxon>Culicoidea</taxon>
        <taxon>Culicidae</taxon>
        <taxon>Anophelinae</taxon>
        <taxon>Anopheles</taxon>
    </lineage>
</organism>
<dbReference type="AlphaFoldDB" id="A0A2M4B3V5"/>
<evidence type="ECO:0000256" key="1">
    <source>
        <dbReference type="SAM" id="SignalP"/>
    </source>
</evidence>
<reference evidence="2" key="1">
    <citation type="submission" date="2018-01" db="EMBL/GenBank/DDBJ databases">
        <title>An insight into the sialome of Amazonian anophelines.</title>
        <authorList>
            <person name="Ribeiro J.M."/>
            <person name="Scarpassa V."/>
            <person name="Calvo E."/>
        </authorList>
    </citation>
    <scope>NUCLEOTIDE SEQUENCE</scope>
    <source>
        <tissue evidence="2">Salivary glands</tissue>
    </source>
</reference>
<sequence>MVLSLSLFLSLLRTLCRSYLRAGSGPVCPDLGQFFLDSFIEFAWASRGDSKDLRRPSRHHLTETAPRGLHYVFPQQQDRPVVL</sequence>
<evidence type="ECO:0000313" key="2">
    <source>
        <dbReference type="EMBL" id="MBW47652.1"/>
    </source>
</evidence>
<feature type="chain" id="PRO_5015005622" evidence="1">
    <location>
        <begin position="19"/>
        <end position="83"/>
    </location>
</feature>
<keyword evidence="1" id="KW-0732">Signal</keyword>
<feature type="signal peptide" evidence="1">
    <location>
        <begin position="1"/>
        <end position="18"/>
    </location>
</feature>
<protein>
    <submittedName>
        <fullName evidence="2">Putative secreted protein</fullName>
    </submittedName>
</protein>
<dbReference type="EMBL" id="GGFK01014331">
    <property type="protein sequence ID" value="MBW47652.1"/>
    <property type="molecule type" value="Transcribed_RNA"/>
</dbReference>
<accession>A0A2M4B3V5</accession>
<proteinExistence type="predicted"/>